<dbReference type="InterPro" id="IPR000383">
    <property type="entry name" value="Xaa-Pro-like_dom"/>
</dbReference>
<dbReference type="SUPFAM" id="SSF49785">
    <property type="entry name" value="Galactose-binding domain-like"/>
    <property type="match status" value="1"/>
</dbReference>
<dbReference type="RefSeq" id="WP_106257201.1">
    <property type="nucleotide sequence ID" value="NZ_PVWK01000084.1"/>
</dbReference>
<dbReference type="Gene3D" id="3.40.50.1820">
    <property type="entry name" value="alpha/beta hydrolase"/>
    <property type="match status" value="1"/>
</dbReference>
<dbReference type="Pfam" id="PF02129">
    <property type="entry name" value="Peptidase_S15"/>
    <property type="match status" value="1"/>
</dbReference>
<dbReference type="PANTHER" id="PTHR43056">
    <property type="entry name" value="PEPTIDASE S9 PROLYL OLIGOPEPTIDASE"/>
    <property type="match status" value="1"/>
</dbReference>
<evidence type="ECO:0000313" key="3">
    <source>
        <dbReference type="EMBL" id="PSB27791.1"/>
    </source>
</evidence>
<evidence type="ECO:0000313" key="4">
    <source>
        <dbReference type="Proteomes" id="UP000239576"/>
    </source>
</evidence>
<organism evidence="3 4">
    <name type="scientific">Stenomitos frigidus ULC18</name>
    <dbReference type="NCBI Taxonomy" id="2107698"/>
    <lineage>
        <taxon>Bacteria</taxon>
        <taxon>Bacillati</taxon>
        <taxon>Cyanobacteriota</taxon>
        <taxon>Cyanophyceae</taxon>
        <taxon>Leptolyngbyales</taxon>
        <taxon>Leptolyngbyaceae</taxon>
        <taxon>Stenomitos</taxon>
    </lineage>
</organism>
<keyword evidence="1" id="KW-0378">Hydrolase</keyword>
<dbReference type="EMBL" id="PVWK01000084">
    <property type="protein sequence ID" value="PSB27791.1"/>
    <property type="molecule type" value="Genomic_DNA"/>
</dbReference>
<dbReference type="NCBIfam" id="TIGR00976">
    <property type="entry name" value="CocE_NonD"/>
    <property type="match status" value="1"/>
</dbReference>
<dbReference type="SMART" id="SM00939">
    <property type="entry name" value="PepX_C"/>
    <property type="match status" value="1"/>
</dbReference>
<name>A0A2T1E4Y5_9CYAN</name>
<dbReference type="Pfam" id="PF08530">
    <property type="entry name" value="PepX_C"/>
    <property type="match status" value="1"/>
</dbReference>
<reference evidence="4" key="1">
    <citation type="submission" date="2018-02" db="EMBL/GenBank/DDBJ databases">
        <authorList>
            <person name="Moore K."/>
            <person name="Momper L."/>
        </authorList>
    </citation>
    <scope>NUCLEOTIDE SEQUENCE [LARGE SCALE GENOMIC DNA]</scope>
    <source>
        <strain evidence="4">ULC18</strain>
    </source>
</reference>
<dbReference type="Gene3D" id="2.60.120.260">
    <property type="entry name" value="Galactose-binding domain-like"/>
    <property type="match status" value="1"/>
</dbReference>
<dbReference type="Gene3D" id="1.10.3020.10">
    <property type="entry name" value="alpha-amino acid ester hydrolase ( Helical cap domain)"/>
    <property type="match status" value="1"/>
</dbReference>
<dbReference type="InterPro" id="IPR008979">
    <property type="entry name" value="Galactose-bd-like_sf"/>
</dbReference>
<dbReference type="InterPro" id="IPR013736">
    <property type="entry name" value="Xaa-Pro_dipept_C"/>
</dbReference>
<dbReference type="PANTHER" id="PTHR43056:SF10">
    <property type="entry name" value="COCE_NOND FAMILY, PUTATIVE (AFU_ORTHOLOGUE AFUA_7G00600)-RELATED"/>
    <property type="match status" value="1"/>
</dbReference>
<evidence type="ECO:0000259" key="2">
    <source>
        <dbReference type="SMART" id="SM00939"/>
    </source>
</evidence>
<dbReference type="SUPFAM" id="SSF53474">
    <property type="entry name" value="alpha/beta-Hydrolases"/>
    <property type="match status" value="1"/>
</dbReference>
<comment type="caution">
    <text evidence="3">The sequence shown here is derived from an EMBL/GenBank/DDBJ whole genome shotgun (WGS) entry which is preliminary data.</text>
</comment>
<protein>
    <submittedName>
        <fullName evidence="3">S15 family X-Pro dipeptidyl-peptidase</fullName>
    </submittedName>
</protein>
<evidence type="ECO:0000256" key="1">
    <source>
        <dbReference type="ARBA" id="ARBA00022801"/>
    </source>
</evidence>
<sequence>MFNVRPKETASMLTRDGVRLDADVYRPDDEGSFPVLLMRQPYGRAIASTVVYAHPTWYAAHGYIVVIQDVRGRGTSDGSFKLFAHEIEDGEDTVNWAANLPGSTGQVGMYGFSYQGMTQLYAAVAKPPALKAICPAMIGYDLYTDWAYEGGAFCLQANLSWAIQIAAETARLKGDVTAHHTLATAARNLPLCDPVPTQSGILKTLDPESFYHEWLQHSEPDDYWEKLSPKTYLHDVNLPMLHIGGWFDTFLRGTMHLYKEMASRSADRQQLLVGPWAHLPWGRKVGAIDFGTKASTPCDRLQIRWFDQFLKGLNTGLLDEPAIALFEMGSNQWRFFDQWPSAESTPYVLNSTGLASMSDREGTLIPISPHPAPLQRPTPSPLPALSDTFVHDPWRSVPALGGHASIPSGPQDRSSLDCRTDVLTYTSEPLTEDLYLAGDVSVLIYCAADALSFDLCAILAEVRSHGSVYNFTQGYVRVPPGQVTVPLQIMLQPTCIRLSKGNALRLSLSAACFPSYPVNAGTGVPASETRLIDQQIITVTVASGSDRPSQILLPVRQ</sequence>
<keyword evidence="4" id="KW-1185">Reference proteome</keyword>
<dbReference type="OrthoDB" id="319764at2"/>
<dbReference type="Proteomes" id="UP000239576">
    <property type="component" value="Unassembled WGS sequence"/>
</dbReference>
<dbReference type="InterPro" id="IPR050585">
    <property type="entry name" value="Xaa-Pro_dipeptidyl-ppase/CocE"/>
</dbReference>
<dbReference type="InterPro" id="IPR005674">
    <property type="entry name" value="CocE/Ser_esterase"/>
</dbReference>
<reference evidence="3 4" key="2">
    <citation type="submission" date="2018-03" db="EMBL/GenBank/DDBJ databases">
        <title>The ancient ancestry and fast evolution of plastids.</title>
        <authorList>
            <person name="Moore K.R."/>
            <person name="Magnabosco C."/>
            <person name="Momper L."/>
            <person name="Gold D.A."/>
            <person name="Bosak T."/>
            <person name="Fournier G.P."/>
        </authorList>
    </citation>
    <scope>NUCLEOTIDE SEQUENCE [LARGE SCALE GENOMIC DNA]</scope>
    <source>
        <strain evidence="3 4">ULC18</strain>
    </source>
</reference>
<accession>A0A2T1E4Y5</accession>
<dbReference type="InterPro" id="IPR029058">
    <property type="entry name" value="AB_hydrolase_fold"/>
</dbReference>
<dbReference type="GO" id="GO:0008239">
    <property type="term" value="F:dipeptidyl-peptidase activity"/>
    <property type="evidence" value="ECO:0007669"/>
    <property type="project" value="InterPro"/>
</dbReference>
<feature type="domain" description="Xaa-Pro dipeptidyl-peptidase C-terminal" evidence="2">
    <location>
        <begin position="303"/>
        <end position="552"/>
    </location>
</feature>
<dbReference type="AlphaFoldDB" id="A0A2T1E4Y5"/>
<proteinExistence type="predicted"/>
<gene>
    <name evidence="3" type="ORF">C7B82_15505</name>
</gene>